<evidence type="ECO:0000256" key="1">
    <source>
        <dbReference type="SAM" id="MobiDB-lite"/>
    </source>
</evidence>
<protein>
    <recommendedName>
        <fullName evidence="2">DUF4706 domain-containing protein</fullName>
    </recommendedName>
</protein>
<proteinExistence type="predicted"/>
<accession>A0A6L2QDH5</accession>
<keyword evidence="4" id="KW-1185">Reference proteome</keyword>
<comment type="caution">
    <text evidence="3">The sequence shown here is derived from an EMBL/GenBank/DDBJ whole genome shotgun (WGS) entry which is preliminary data.</text>
</comment>
<dbReference type="InParanoid" id="A0A6L2QDH5"/>
<feature type="domain" description="DUF4706" evidence="2">
    <location>
        <begin position="2"/>
        <end position="23"/>
    </location>
</feature>
<name>A0A6L2QDH5_COPFO</name>
<dbReference type="Proteomes" id="UP000502823">
    <property type="component" value="Unassembled WGS sequence"/>
</dbReference>
<evidence type="ECO:0000313" key="3">
    <source>
        <dbReference type="EMBL" id="GFG40147.1"/>
    </source>
</evidence>
<feature type="region of interest" description="Disordered" evidence="1">
    <location>
        <begin position="45"/>
        <end position="64"/>
    </location>
</feature>
<evidence type="ECO:0000313" key="4">
    <source>
        <dbReference type="Proteomes" id="UP000502823"/>
    </source>
</evidence>
<evidence type="ECO:0000259" key="2">
    <source>
        <dbReference type="Pfam" id="PF15797"/>
    </source>
</evidence>
<sequence length="257" mass="27881">GLTWCDEHSAPFTWMTRSQLNLCIIDNADSVMKYENAIASIPVTKQEKPKAPAHKKTNAPHSSVSFIDPPNIVLGGSSSKLLSALSSKLKFPPKSETRDDNLLTKIKNKTAVLKIQTLKSTVSKTNGDNSIHSNEAERETLVQSKSSCNIMPNSKTPKPVGGKTVISKPKTPPPPPPPCKQKPLATLIPQIDTEKMALLRETSADEVACQQAPKCDDDDVRGIGGSLDSLDNFHVELKIPSGSDTVPKTGFDFLDNW</sequence>
<feature type="compositionally biased region" description="Polar residues" evidence="1">
    <location>
        <begin position="141"/>
        <end position="156"/>
    </location>
</feature>
<dbReference type="PANTHER" id="PTHR34394">
    <property type="entry name" value="SIMILAR TO RIKEN CDNA 2310022B05"/>
    <property type="match status" value="1"/>
</dbReference>
<dbReference type="InterPro" id="IPR031600">
    <property type="entry name" value="DUF4706"/>
</dbReference>
<dbReference type="PANTHER" id="PTHR34394:SF1">
    <property type="entry name" value="SIMILAR TO RIKEN CDNA 2310022B05"/>
    <property type="match status" value="1"/>
</dbReference>
<feature type="compositionally biased region" description="Polar residues" evidence="1">
    <location>
        <begin position="123"/>
        <end position="133"/>
    </location>
</feature>
<dbReference type="OrthoDB" id="5984457at2759"/>
<feature type="compositionally biased region" description="Pro residues" evidence="1">
    <location>
        <begin position="170"/>
        <end position="180"/>
    </location>
</feature>
<dbReference type="AlphaFoldDB" id="A0A6L2QDH5"/>
<feature type="non-terminal residue" evidence="3">
    <location>
        <position position="1"/>
    </location>
</feature>
<reference evidence="4" key="1">
    <citation type="submission" date="2020-01" db="EMBL/GenBank/DDBJ databases">
        <title>Draft genome sequence of the Termite Coptotermes fromosanus.</title>
        <authorList>
            <person name="Itakura S."/>
            <person name="Yosikawa Y."/>
            <person name="Umezawa K."/>
        </authorList>
    </citation>
    <scope>NUCLEOTIDE SEQUENCE [LARGE SCALE GENOMIC DNA]</scope>
</reference>
<dbReference type="Pfam" id="PF15797">
    <property type="entry name" value="DUF4706"/>
    <property type="match status" value="1"/>
</dbReference>
<gene>
    <name evidence="3" type="ORF">Cfor_11983</name>
</gene>
<organism evidence="3 4">
    <name type="scientific">Coptotermes formosanus</name>
    <name type="common">Formosan subterranean termite</name>
    <dbReference type="NCBI Taxonomy" id="36987"/>
    <lineage>
        <taxon>Eukaryota</taxon>
        <taxon>Metazoa</taxon>
        <taxon>Ecdysozoa</taxon>
        <taxon>Arthropoda</taxon>
        <taxon>Hexapoda</taxon>
        <taxon>Insecta</taxon>
        <taxon>Pterygota</taxon>
        <taxon>Neoptera</taxon>
        <taxon>Polyneoptera</taxon>
        <taxon>Dictyoptera</taxon>
        <taxon>Blattodea</taxon>
        <taxon>Blattoidea</taxon>
        <taxon>Termitoidae</taxon>
        <taxon>Rhinotermitidae</taxon>
        <taxon>Coptotermes</taxon>
    </lineage>
</organism>
<feature type="region of interest" description="Disordered" evidence="1">
    <location>
        <begin position="123"/>
        <end position="182"/>
    </location>
</feature>
<dbReference type="EMBL" id="BLKM01001561">
    <property type="protein sequence ID" value="GFG40147.1"/>
    <property type="molecule type" value="Genomic_DNA"/>
</dbReference>